<evidence type="ECO:0000313" key="4">
    <source>
        <dbReference type="Proteomes" id="UP000217446"/>
    </source>
</evidence>
<organism evidence="3 4">
    <name type="scientific">Streptomyces olivochromogenes</name>
    <dbReference type="NCBI Taxonomy" id="1963"/>
    <lineage>
        <taxon>Bacteria</taxon>
        <taxon>Bacillati</taxon>
        <taxon>Actinomycetota</taxon>
        <taxon>Actinomycetes</taxon>
        <taxon>Kitasatosporales</taxon>
        <taxon>Streptomycetaceae</taxon>
        <taxon>Streptomyces</taxon>
    </lineage>
</organism>
<name>A0A250VJ11_STROL</name>
<feature type="region of interest" description="Disordered" evidence="1">
    <location>
        <begin position="349"/>
        <end position="420"/>
    </location>
</feature>
<dbReference type="EMBL" id="BDQI01000012">
    <property type="protein sequence ID" value="GAX53980.1"/>
    <property type="molecule type" value="Genomic_DNA"/>
</dbReference>
<proteinExistence type="predicted"/>
<reference evidence="4" key="1">
    <citation type="submission" date="2017-05" db="EMBL/GenBank/DDBJ databases">
        <title>Streptomyces olivochromogenes NBRC 3561 whole genome shotgun sequence.</title>
        <authorList>
            <person name="Dohra H."/>
            <person name="Kodani S."/>
        </authorList>
    </citation>
    <scope>NUCLEOTIDE SEQUENCE [LARGE SCALE GENOMIC DNA]</scope>
    <source>
        <strain evidence="4">NBRC 3561</strain>
    </source>
</reference>
<dbReference type="InterPro" id="IPR011050">
    <property type="entry name" value="Pectin_lyase_fold/virulence"/>
</dbReference>
<keyword evidence="2" id="KW-0732">Signal</keyword>
<feature type="chain" id="PRO_5012942225" evidence="2">
    <location>
        <begin position="32"/>
        <end position="420"/>
    </location>
</feature>
<evidence type="ECO:0000313" key="3">
    <source>
        <dbReference type="EMBL" id="GAX53980.1"/>
    </source>
</evidence>
<comment type="caution">
    <text evidence="3">The sequence shown here is derived from an EMBL/GenBank/DDBJ whole genome shotgun (WGS) entry which is preliminary data.</text>
</comment>
<evidence type="ECO:0000256" key="2">
    <source>
        <dbReference type="SAM" id="SignalP"/>
    </source>
</evidence>
<dbReference type="AlphaFoldDB" id="A0A250VJ11"/>
<feature type="signal peptide" evidence="2">
    <location>
        <begin position="1"/>
        <end position="31"/>
    </location>
</feature>
<sequence length="420" mass="41511">MAAFRGACLRGAIAVAGMVVSLVATPATAQAATTNVPCDPTALKNAITGANSGDTLVLAHNCVYSYTTPDNANNALPVITKKLTINGRDATIQRDPTTAALFRIFEIDGPGNLALNDLTVRNGSVPGTAGGNLFVNPGGTLSLARSVVTNGTATDGGNIFANSGGTIDLTRSVVKNGTATDGGGFFILASATVRIRHSAVSYNTSAAFGAGISSRGDLTIADGTTISNNATGGVGGGLANSGPATIDDSKIFSNSAASTGGFRGGGGIFNLNTGKVNLHHTRVEHNTVTATANAPGVGGGISNQGVAATVTIDGGKIGHNSAEGTNAQGGGVYNEGTLITKRLEIEHNTSTGTGAQGGGLTNNGGTATLTSSQVEHNTSSAPPGGINNKSGTVTLNDSKVKHNKPTNCAGSAVPVPGCVN</sequence>
<dbReference type="SUPFAM" id="SSF51126">
    <property type="entry name" value="Pectin lyase-like"/>
    <property type="match status" value="2"/>
</dbReference>
<protein>
    <submittedName>
        <fullName evidence="3">CSLREA domain-containing protein</fullName>
    </submittedName>
</protein>
<evidence type="ECO:0000256" key="1">
    <source>
        <dbReference type="SAM" id="MobiDB-lite"/>
    </source>
</evidence>
<dbReference type="RefSeq" id="WP_067376266.1">
    <property type="nucleotide sequence ID" value="NZ_BDQI01000012.1"/>
</dbReference>
<keyword evidence="4" id="KW-1185">Reference proteome</keyword>
<feature type="compositionally biased region" description="Polar residues" evidence="1">
    <location>
        <begin position="372"/>
        <end position="397"/>
    </location>
</feature>
<dbReference type="Proteomes" id="UP000217446">
    <property type="component" value="Unassembled WGS sequence"/>
</dbReference>
<accession>A0A250VJ11</accession>
<gene>
    <name evidence="3" type="ORF">SO3561_05512</name>
</gene>